<reference evidence="1" key="2">
    <citation type="journal article" date="2015" name="Fish Shellfish Immunol.">
        <title>Early steps in the European eel (Anguilla anguilla)-Vibrio vulnificus interaction in the gills: Role of the RtxA13 toxin.</title>
        <authorList>
            <person name="Callol A."/>
            <person name="Pajuelo D."/>
            <person name="Ebbesson L."/>
            <person name="Teles M."/>
            <person name="MacKenzie S."/>
            <person name="Amaro C."/>
        </authorList>
    </citation>
    <scope>NUCLEOTIDE SEQUENCE</scope>
</reference>
<protein>
    <submittedName>
        <fullName evidence="1">Uncharacterized protein</fullName>
    </submittedName>
</protein>
<proteinExistence type="predicted"/>
<dbReference type="AlphaFoldDB" id="A0A0E9SWH4"/>
<accession>A0A0E9SWH4</accession>
<name>A0A0E9SWH4_ANGAN</name>
<evidence type="ECO:0000313" key="1">
    <source>
        <dbReference type="EMBL" id="JAH45714.1"/>
    </source>
</evidence>
<reference evidence="1" key="1">
    <citation type="submission" date="2014-11" db="EMBL/GenBank/DDBJ databases">
        <authorList>
            <person name="Amaro Gonzalez C."/>
        </authorList>
    </citation>
    <scope>NUCLEOTIDE SEQUENCE</scope>
</reference>
<organism evidence="1">
    <name type="scientific">Anguilla anguilla</name>
    <name type="common">European freshwater eel</name>
    <name type="synonym">Muraena anguilla</name>
    <dbReference type="NCBI Taxonomy" id="7936"/>
    <lineage>
        <taxon>Eukaryota</taxon>
        <taxon>Metazoa</taxon>
        <taxon>Chordata</taxon>
        <taxon>Craniata</taxon>
        <taxon>Vertebrata</taxon>
        <taxon>Euteleostomi</taxon>
        <taxon>Actinopterygii</taxon>
        <taxon>Neopterygii</taxon>
        <taxon>Teleostei</taxon>
        <taxon>Anguilliformes</taxon>
        <taxon>Anguillidae</taxon>
        <taxon>Anguilla</taxon>
    </lineage>
</organism>
<dbReference type="EMBL" id="GBXM01062863">
    <property type="protein sequence ID" value="JAH45714.1"/>
    <property type="molecule type" value="Transcribed_RNA"/>
</dbReference>
<sequence>MLYLFCKLRLLIKHYFYFRSKPRFGVDLEAWVHPLSMTYLDSPFSFD</sequence>